<keyword evidence="2" id="KW-1185">Reference proteome</keyword>
<reference evidence="1 2" key="1">
    <citation type="submission" date="2023-06" db="EMBL/GenBank/DDBJ databases">
        <title>Rock-solubilizing bacteria, Microbacterium invictum, promotes re-establishment of vegetation in rocky wasteland by accelerating rock bio-weathering and reshaping soil bacterial community.</title>
        <authorList>
            <person name="Liu C."/>
        </authorList>
    </citation>
    <scope>NUCLEOTIDE SEQUENCE [LARGE SCALE GENOMIC DNA]</scope>
    <source>
        <strain evidence="1 2">X-18</strain>
    </source>
</reference>
<dbReference type="Proteomes" id="UP001324533">
    <property type="component" value="Chromosome"/>
</dbReference>
<gene>
    <name evidence="1" type="ORF">T9R20_08480</name>
</gene>
<evidence type="ECO:0000313" key="1">
    <source>
        <dbReference type="EMBL" id="WQB71965.1"/>
    </source>
</evidence>
<protein>
    <recommendedName>
        <fullName evidence="3">Head-to-tail adaptor</fullName>
    </recommendedName>
</protein>
<dbReference type="RefSeq" id="WP_322412076.1">
    <property type="nucleotide sequence ID" value="NZ_CP139779.1"/>
</dbReference>
<accession>A0ABZ0VEA8</accession>
<dbReference type="EMBL" id="CP139779">
    <property type="protein sequence ID" value="WQB71965.1"/>
    <property type="molecule type" value="Genomic_DNA"/>
</dbReference>
<evidence type="ECO:0000313" key="2">
    <source>
        <dbReference type="Proteomes" id="UP001324533"/>
    </source>
</evidence>
<name>A0ABZ0VEA8_9MICO</name>
<organism evidence="1 2">
    <name type="scientific">Microbacterium invictum</name>
    <dbReference type="NCBI Taxonomy" id="515415"/>
    <lineage>
        <taxon>Bacteria</taxon>
        <taxon>Bacillati</taxon>
        <taxon>Actinomycetota</taxon>
        <taxon>Actinomycetes</taxon>
        <taxon>Micrococcales</taxon>
        <taxon>Microbacteriaceae</taxon>
        <taxon>Microbacterium</taxon>
    </lineage>
</organism>
<proteinExistence type="predicted"/>
<sequence>MTNWYSVTTSGETDRLLAAWPDAPVDNEETCGLILSTAREQIVAYAPVTAFDVITTYPADKPDFTKPADRLVYAQLLQAQRLWNAGRADENGNVGTEGFSFTPRPLDKTVRQIIRPTGGVPNVF</sequence>
<evidence type="ECO:0008006" key="3">
    <source>
        <dbReference type="Google" id="ProtNLM"/>
    </source>
</evidence>